<dbReference type="InterPro" id="IPR050680">
    <property type="entry name" value="YpeA/RimI_acetyltransf"/>
</dbReference>
<name>A0A9E8ZLK3_9CYAN</name>
<dbReference type="InterPro" id="IPR000182">
    <property type="entry name" value="GNAT_dom"/>
</dbReference>
<feature type="domain" description="N-acetyltransferase" evidence="5">
    <location>
        <begin position="4"/>
        <end position="160"/>
    </location>
</feature>
<dbReference type="KEGG" id="tsin:OXH18_01665"/>
<keyword evidence="4 6" id="KW-0012">Acyltransferase</keyword>
<reference evidence="6" key="1">
    <citation type="submission" date="2022-12" db="EMBL/GenBank/DDBJ databases">
        <title>Polyphasic identification of a Novel Hot-Spring Cyanobacterium Ocullathermofonsia sinensis gen nov. sp. nov. and Genomic Insights on its Adaptations to the Thermal Habitat.</title>
        <authorList>
            <person name="Daroch M."/>
            <person name="Tang J."/>
            <person name="Jiang Y."/>
        </authorList>
    </citation>
    <scope>NUCLEOTIDE SEQUENCE</scope>
    <source>
        <strain evidence="6">PKUAC-SCTA174</strain>
    </source>
</reference>
<organism evidence="6 7">
    <name type="scientific">Thermocoleostomius sinensis A174</name>
    <dbReference type="NCBI Taxonomy" id="2016057"/>
    <lineage>
        <taxon>Bacteria</taxon>
        <taxon>Bacillati</taxon>
        <taxon>Cyanobacteriota</taxon>
        <taxon>Cyanophyceae</taxon>
        <taxon>Oculatellales</taxon>
        <taxon>Oculatellaceae</taxon>
        <taxon>Thermocoleostomius</taxon>
    </lineage>
</organism>
<keyword evidence="3 6" id="KW-0808">Transferase</keyword>
<keyword evidence="6" id="KW-0689">Ribosomal protein</keyword>
<evidence type="ECO:0000256" key="4">
    <source>
        <dbReference type="ARBA" id="ARBA00023315"/>
    </source>
</evidence>
<evidence type="ECO:0000313" key="6">
    <source>
        <dbReference type="EMBL" id="WAL60731.1"/>
    </source>
</evidence>
<dbReference type="Pfam" id="PF00583">
    <property type="entry name" value="Acetyltransf_1"/>
    <property type="match status" value="1"/>
</dbReference>
<accession>A0A9E8ZLK3</accession>
<dbReference type="EC" id="2.3.1.266" evidence="6"/>
<evidence type="ECO:0000256" key="2">
    <source>
        <dbReference type="ARBA" id="ARBA00022490"/>
    </source>
</evidence>
<dbReference type="AlphaFoldDB" id="A0A9E8ZLK3"/>
<dbReference type="SUPFAM" id="SSF55729">
    <property type="entry name" value="Acyl-CoA N-acyltransferases (Nat)"/>
    <property type="match status" value="1"/>
</dbReference>
<dbReference type="Proteomes" id="UP001163152">
    <property type="component" value="Chromosome"/>
</dbReference>
<evidence type="ECO:0000313" key="7">
    <source>
        <dbReference type="Proteomes" id="UP001163152"/>
    </source>
</evidence>
<dbReference type="NCBIfam" id="TIGR01575">
    <property type="entry name" value="rimI"/>
    <property type="match status" value="1"/>
</dbReference>
<proteinExistence type="inferred from homology"/>
<dbReference type="InterPro" id="IPR016181">
    <property type="entry name" value="Acyl_CoA_acyltransferase"/>
</dbReference>
<dbReference type="GO" id="GO:0005840">
    <property type="term" value="C:ribosome"/>
    <property type="evidence" value="ECO:0007669"/>
    <property type="project" value="UniProtKB-KW"/>
</dbReference>
<evidence type="ECO:0000256" key="3">
    <source>
        <dbReference type="ARBA" id="ARBA00022679"/>
    </source>
</evidence>
<sequence>MNRLEIEPLTAERLSAAVELDRRCLGGLWTLDGYRRELESPNSDLLILQGMGNREQEIDEGALIPNFLLGLGCLWAIADEAHITLLLIHPDYRRQGLGQLLLTELLSSAWRRELRWATLEVRVSNQAAIALYQQFGFETAGRRKRYYQDNGEDALILWRGGLQHPDFSKTLQQWRRVAIDRLQQCNWQVGRDRHMTNS</sequence>
<evidence type="ECO:0000256" key="1">
    <source>
        <dbReference type="ARBA" id="ARBA00005395"/>
    </source>
</evidence>
<comment type="similarity">
    <text evidence="1">Belongs to the acetyltransferase family. RimI subfamily.</text>
</comment>
<evidence type="ECO:0000259" key="5">
    <source>
        <dbReference type="PROSITE" id="PS51186"/>
    </source>
</evidence>
<dbReference type="GO" id="GO:0008999">
    <property type="term" value="F:protein-N-terminal-alanine acetyltransferase activity"/>
    <property type="evidence" value="ECO:0007669"/>
    <property type="project" value="UniProtKB-EC"/>
</dbReference>
<dbReference type="Gene3D" id="3.40.630.30">
    <property type="match status" value="1"/>
</dbReference>
<dbReference type="PROSITE" id="PS51186">
    <property type="entry name" value="GNAT"/>
    <property type="match status" value="1"/>
</dbReference>
<dbReference type="PANTHER" id="PTHR43420:SF44">
    <property type="entry name" value="ACETYLTRANSFERASE YPEA"/>
    <property type="match status" value="1"/>
</dbReference>
<keyword evidence="7" id="KW-1185">Reference proteome</keyword>
<dbReference type="InterPro" id="IPR006464">
    <property type="entry name" value="AcTrfase_RimI/Ard1"/>
</dbReference>
<keyword evidence="2" id="KW-0963">Cytoplasm</keyword>
<protein>
    <submittedName>
        <fullName evidence="6">Ribosomal protein S18-alanine N-acetyltransferase</fullName>
        <ecNumber evidence="6">2.3.1.266</ecNumber>
    </submittedName>
</protein>
<dbReference type="RefSeq" id="WP_268610691.1">
    <property type="nucleotide sequence ID" value="NZ_CP113797.1"/>
</dbReference>
<dbReference type="EMBL" id="CP113797">
    <property type="protein sequence ID" value="WAL60731.1"/>
    <property type="molecule type" value="Genomic_DNA"/>
</dbReference>
<keyword evidence="6" id="KW-0687">Ribonucleoprotein</keyword>
<gene>
    <name evidence="6" type="primary">rimI</name>
    <name evidence="6" type="ORF">OXH18_01665</name>
</gene>
<dbReference type="PANTHER" id="PTHR43420">
    <property type="entry name" value="ACETYLTRANSFERASE"/>
    <property type="match status" value="1"/>
</dbReference>